<dbReference type="Pfam" id="PF17034">
    <property type="entry name" value="zinc_ribbon_16"/>
    <property type="match status" value="1"/>
</dbReference>
<name>A0AAD9WG60_9HELO</name>
<evidence type="ECO:0000259" key="5">
    <source>
        <dbReference type="Pfam" id="PF21719"/>
    </source>
</evidence>
<dbReference type="GO" id="GO:0005737">
    <property type="term" value="C:cytoplasm"/>
    <property type="evidence" value="ECO:0007669"/>
    <property type="project" value="TreeGrafter"/>
</dbReference>
<reference evidence="6" key="1">
    <citation type="submission" date="2023-06" db="EMBL/GenBank/DDBJ databases">
        <title>Draft genome of Marssonina rosae.</title>
        <authorList>
            <person name="Cheng Q."/>
        </authorList>
    </citation>
    <scope>NUCLEOTIDE SEQUENCE</scope>
    <source>
        <strain evidence="6">R4</strain>
    </source>
</reference>
<evidence type="ECO:0000313" key="6">
    <source>
        <dbReference type="EMBL" id="KAK2630210.1"/>
    </source>
</evidence>
<organism evidence="6 7">
    <name type="scientific">Diplocarpon rosae</name>
    <dbReference type="NCBI Taxonomy" id="946125"/>
    <lineage>
        <taxon>Eukaryota</taxon>
        <taxon>Fungi</taxon>
        <taxon>Dikarya</taxon>
        <taxon>Ascomycota</taxon>
        <taxon>Pezizomycotina</taxon>
        <taxon>Leotiomycetes</taxon>
        <taxon>Helotiales</taxon>
        <taxon>Drepanopezizaceae</taxon>
        <taxon>Diplocarpon</taxon>
    </lineage>
</organism>
<keyword evidence="2" id="KW-0853">WD repeat</keyword>
<proteinExistence type="inferred from homology"/>
<feature type="domain" description="MIOS-like alpha-solenoid" evidence="5">
    <location>
        <begin position="553"/>
        <end position="789"/>
    </location>
</feature>
<dbReference type="GO" id="GO:1904263">
    <property type="term" value="P:positive regulation of TORC1 signaling"/>
    <property type="evidence" value="ECO:0007669"/>
    <property type="project" value="TreeGrafter"/>
</dbReference>
<feature type="domain" description="GATOR2 complex protein MIO zinc-ribbon like" evidence="4">
    <location>
        <begin position="951"/>
        <end position="1033"/>
    </location>
</feature>
<keyword evidence="3" id="KW-0677">Repeat</keyword>
<evidence type="ECO:0000256" key="1">
    <source>
        <dbReference type="ARBA" id="ARBA00009713"/>
    </source>
</evidence>
<keyword evidence="7" id="KW-1185">Reference proteome</keyword>
<dbReference type="Gene3D" id="2.130.10.10">
    <property type="entry name" value="YVTN repeat-like/Quinoprotein amine dehydrogenase"/>
    <property type="match status" value="1"/>
</dbReference>
<accession>A0AAD9WG60</accession>
<dbReference type="InterPro" id="IPR049092">
    <property type="entry name" value="MIOS_a-sol"/>
</dbReference>
<dbReference type="PANTHER" id="PTHR16453:SF9">
    <property type="entry name" value="GATOR COMPLEX PROTEIN MIOS"/>
    <property type="match status" value="1"/>
</dbReference>
<comment type="similarity">
    <text evidence="1">Belongs to the WD repeat mio family.</text>
</comment>
<dbReference type="InterPro" id="IPR036322">
    <property type="entry name" value="WD40_repeat_dom_sf"/>
</dbReference>
<evidence type="ECO:0000256" key="2">
    <source>
        <dbReference type="ARBA" id="ARBA00022574"/>
    </source>
</evidence>
<dbReference type="Pfam" id="PF21719">
    <property type="entry name" value="MIOS_a-sol"/>
    <property type="match status" value="1"/>
</dbReference>
<dbReference type="EMBL" id="JAUBYV010000001">
    <property type="protein sequence ID" value="KAK2630210.1"/>
    <property type="molecule type" value="Genomic_DNA"/>
</dbReference>
<dbReference type="AlphaFoldDB" id="A0AAD9WG60"/>
<evidence type="ECO:0000259" key="4">
    <source>
        <dbReference type="Pfam" id="PF17034"/>
    </source>
</evidence>
<dbReference type="InterPro" id="IPR015943">
    <property type="entry name" value="WD40/YVTN_repeat-like_dom_sf"/>
</dbReference>
<dbReference type="Proteomes" id="UP001285354">
    <property type="component" value="Unassembled WGS sequence"/>
</dbReference>
<gene>
    <name evidence="6" type="ORF">QTJ16_001030</name>
</gene>
<evidence type="ECO:0000256" key="3">
    <source>
        <dbReference type="ARBA" id="ARBA00022737"/>
    </source>
</evidence>
<evidence type="ECO:0008006" key="8">
    <source>
        <dbReference type="Google" id="ProtNLM"/>
    </source>
</evidence>
<protein>
    <recommendedName>
        <fullName evidence="8">WD repeat protein mio zinc-ribbon like domain-containing protein</fullName>
    </recommendedName>
</protein>
<sequence>MERNEGIIRWSPNQSRDEFTIFNLNNKVSHLYEATGHAQSGRFDYRRVSKHTELPAVNAYDWSPSFRGLVAVGTAHGEVSLLRIDDNSNACLTLPLKLQRPCQSVSFNTTGLLAVGLDRVRNDSCLQVWDVNQRLAGWDPYQKGWNVPAMNSIEPKRKLEGSTSITSIRFFEDQPQTLIAGVKNQSIRVHDLRDPNSSVLNFQTRCNNNIAVDHTDTNYFASSSLDQPGLVIWDRRVSSRSTASPMYLESFDQDEIVWGSVLKLDKAIEVEKSTFVKQLRFSREQRGALGVLSTAGQLQVLQTKKEYVEPGSLNDVRTSPELLEIKKSYDLEYPFFDQNHLKKFEHRIVSFDWLNLGMPGLPGRVVALRANGEFGILQMPTATASQLSQLIPWKPPHHPGDPYLDLMQFGDPEEHEKVIGPLYTAAAEADAAIFGPKGLKTDTNAEKLRERVKAWLELRWDPVADLLAPAGPGLGATASSTSEFESIGDDFTQLHLEPKERKRIPTTNGLFDFVTPNNVSSSRELYDQAHYTALSRFPTLKTSRDQLDHVILRRAMDGYLFDAELNQDVVADDPWLQNVWKWIAGADEEAQDDAMMSLPLDLSYMGVYTVWMNILGNKPQSRLIDTNVIPDEAHWERLISSINKRAGRRAFEGVFTAKPHHRQLCLAICGLLKSPEELEDDLKSLEQAEKYTTAAAMALFEGVPERAVEILKNGGTDLLFVAMALDIKLKSNIQLDLDDSEWGKALEGHTQMGEDAYLRAIYGYITTGNWTAIADSTSLPLRDRVWVALRNFPDDKLTEWLTKEMEEAIRTGDIEGIVLAGITDSMVDILAKYVEKFMDYQTPILIMSFCYPRYIDDIRCDAWRKAYKDFLYRHKENVLRIRFEQQSTTKSRLRDGNPVIKPPPRQVTIRCLNCDANTANDLRNSGVVSPATPLVLSATMDRRNPLAVTGINAGLNCPKCGSHLPRCAICMEIVGMPRSDRPEMSMDDEIQRMANFPTFCLKCKHVQHMEHSLAWFRRHNECPVPECQCSCNEMKSREKD</sequence>
<dbReference type="InterPro" id="IPR037593">
    <property type="entry name" value="MIOS/Sea4"/>
</dbReference>
<comment type="caution">
    <text evidence="6">The sequence shown here is derived from an EMBL/GenBank/DDBJ whole genome shotgun (WGS) entry which is preliminary data.</text>
</comment>
<dbReference type="FunFam" id="2.130.10.10:FF:001167">
    <property type="entry name" value="Uncharacterized protein"/>
    <property type="match status" value="1"/>
</dbReference>
<dbReference type="CDD" id="cd16691">
    <property type="entry name" value="mRING-H2-C3H3C2_Mio"/>
    <property type="match status" value="1"/>
</dbReference>
<dbReference type="PANTHER" id="PTHR16453">
    <property type="entry name" value="WD40 DOMAIN-CONTAINING PROTEIN MIO FAMILY MEMBER"/>
    <property type="match status" value="1"/>
</dbReference>
<dbReference type="SUPFAM" id="SSF50978">
    <property type="entry name" value="WD40 repeat-like"/>
    <property type="match status" value="1"/>
</dbReference>
<evidence type="ECO:0000313" key="7">
    <source>
        <dbReference type="Proteomes" id="UP001285354"/>
    </source>
</evidence>
<dbReference type="InterPro" id="IPR031488">
    <property type="entry name" value="Zn_ribbon_mio"/>
</dbReference>